<accession>K9J2D8</accession>
<dbReference type="FunFam" id="2.60.40.10:FF:001540">
    <property type="entry name" value="Immunoglobulin heavy constant gamma 1"/>
    <property type="match status" value="1"/>
</dbReference>
<dbReference type="InterPro" id="IPR013783">
    <property type="entry name" value="Ig-like_fold"/>
</dbReference>
<dbReference type="InterPro" id="IPR003006">
    <property type="entry name" value="Ig/MHC_CS"/>
</dbReference>
<dbReference type="EMBL" id="GABZ01002069">
    <property type="protein sequence ID" value="JAA51456.1"/>
    <property type="molecule type" value="mRNA"/>
</dbReference>
<protein>
    <submittedName>
        <fullName evidence="3">Putative ig gamma-1 chain c region</fullName>
    </submittedName>
</protein>
<dbReference type="CDD" id="cd21817">
    <property type="entry name" value="IgC1_CH1_IgEG"/>
    <property type="match status" value="1"/>
</dbReference>
<feature type="domain" description="Ig-like" evidence="2">
    <location>
        <begin position="24"/>
        <end position="117"/>
    </location>
</feature>
<proteinExistence type="evidence at transcript level"/>
<dbReference type="InterPro" id="IPR050380">
    <property type="entry name" value="Immune_Resp_Modulators"/>
</dbReference>
<dbReference type="InterPro" id="IPR003597">
    <property type="entry name" value="Ig_C1-set"/>
</dbReference>
<sequence length="350" mass="38172">GYYGMDYWGQGTLVTVSSATTTAPKVFPLKSCCGATSGSTLSLACLVSGYFPEPVTVSWNSGALTSGVHTFPSILQSSGLYSLSSMVTVPTSSSSSQTYTCNVAHPASNFKVDKTVPSCIPTTACPTCSCPAVDPPGGPSVFIFPPKPKDILMISRTPEVTCMVVDVAPEDLEVEFTWYVDDKKVNTAKTKAQEQQFNSTYRVVNAFPVVHQDWLNGKKFRCKVNSASLPAPIERTISKAEGQVREPQVYALPPHPDELVKNTVSVTCLVKDFYPPDINVEWQNNGKPEPEAKYTTTPPMKDKDGSYFLYSKLSVEKARWIQGQAFICAVMHEALHNHYTQKSVSQTPGK</sequence>
<dbReference type="SUPFAM" id="SSF48726">
    <property type="entry name" value="Immunoglobulin"/>
    <property type="match status" value="4"/>
</dbReference>
<evidence type="ECO:0000259" key="2">
    <source>
        <dbReference type="PROSITE" id="PS50835"/>
    </source>
</evidence>
<feature type="domain" description="Ig-like" evidence="2">
    <location>
        <begin position="247"/>
        <end position="345"/>
    </location>
</feature>
<keyword evidence="1" id="KW-0393">Immunoglobulin domain</keyword>
<dbReference type="Gene3D" id="2.60.40.10">
    <property type="entry name" value="Immunoglobulins"/>
    <property type="match status" value="3"/>
</dbReference>
<dbReference type="FunFam" id="2.60.40.10:FF:001129">
    <property type="entry name" value="Immunoglobulin heavy constant gamma 1"/>
    <property type="match status" value="1"/>
</dbReference>
<feature type="domain" description="Ig-like" evidence="2">
    <location>
        <begin position="139"/>
        <end position="238"/>
    </location>
</feature>
<evidence type="ECO:0000256" key="1">
    <source>
        <dbReference type="ARBA" id="ARBA00023319"/>
    </source>
</evidence>
<dbReference type="InterPro" id="IPR007110">
    <property type="entry name" value="Ig-like_dom"/>
</dbReference>
<dbReference type="FunFam" id="2.60.40.10:FF:000463">
    <property type="entry name" value="Immunoglobulin heavy constant gamma 1"/>
    <property type="match status" value="1"/>
</dbReference>
<name>K9J2D8_DESRO</name>
<dbReference type="Pfam" id="PF07654">
    <property type="entry name" value="C1-set"/>
    <property type="match status" value="3"/>
</dbReference>
<dbReference type="SMART" id="SM00407">
    <property type="entry name" value="IGc1"/>
    <property type="match status" value="2"/>
</dbReference>
<evidence type="ECO:0000313" key="3">
    <source>
        <dbReference type="EMBL" id="JAA51456.1"/>
    </source>
</evidence>
<dbReference type="PANTHER" id="PTHR23411">
    <property type="entry name" value="TAPASIN"/>
    <property type="match status" value="1"/>
</dbReference>
<reference evidence="3" key="1">
    <citation type="submission" date="2012-11" db="EMBL/GenBank/DDBJ databases">
        <title>The Vampirome: Transcriptome and Proteome Analysis of the Submandibular and Accessory Glands of the Vampire Bat and Vector of Human Rabies, Desmodus rotundus.</title>
        <authorList>
            <person name="Francischetti I.M.B."/>
            <person name="Assumpcao T.C.F."/>
            <person name="Ma D."/>
            <person name="Vicente E.C."/>
            <person name="Ribeiro J.M.C."/>
        </authorList>
    </citation>
    <scope>NUCLEOTIDE SEQUENCE</scope>
    <source>
        <tissue evidence="3">Salivary gland</tissue>
    </source>
</reference>
<organism evidence="3">
    <name type="scientific">Desmodus rotundus</name>
    <name type="common">Vampire bat</name>
    <dbReference type="NCBI Taxonomy" id="9430"/>
    <lineage>
        <taxon>Eukaryota</taxon>
        <taxon>Metazoa</taxon>
        <taxon>Chordata</taxon>
        <taxon>Craniata</taxon>
        <taxon>Vertebrata</taxon>
        <taxon>Euteleostomi</taxon>
        <taxon>Mammalia</taxon>
        <taxon>Eutheria</taxon>
        <taxon>Laurasiatheria</taxon>
        <taxon>Chiroptera</taxon>
        <taxon>Yangochiroptera</taxon>
        <taxon>Phyllostomidae</taxon>
        <taxon>Desmodontinae</taxon>
        <taxon>Desmodus</taxon>
    </lineage>
</organism>
<dbReference type="PROSITE" id="PS00290">
    <property type="entry name" value="IG_MHC"/>
    <property type="match status" value="1"/>
</dbReference>
<dbReference type="InterPro" id="IPR036179">
    <property type="entry name" value="Ig-like_dom_sf"/>
</dbReference>
<feature type="non-terminal residue" evidence="3">
    <location>
        <position position="1"/>
    </location>
</feature>
<dbReference type="AlphaFoldDB" id="K9J2D8"/>
<dbReference type="PROSITE" id="PS50835">
    <property type="entry name" value="IG_LIKE"/>
    <property type="match status" value="3"/>
</dbReference>
<dbReference type="CDD" id="cd05768">
    <property type="entry name" value="IgC1_CH3_IgAGD_CH4_IgAEM"/>
    <property type="match status" value="1"/>
</dbReference>